<evidence type="ECO:0000256" key="6">
    <source>
        <dbReference type="SAM" id="MobiDB-lite"/>
    </source>
</evidence>
<dbReference type="Pfam" id="PF13188">
    <property type="entry name" value="PAS_8"/>
    <property type="match status" value="1"/>
</dbReference>
<dbReference type="InterPro" id="IPR036097">
    <property type="entry name" value="HisK_dim/P_sf"/>
</dbReference>
<evidence type="ECO:0000259" key="8">
    <source>
        <dbReference type="PROSITE" id="PS50109"/>
    </source>
</evidence>
<dbReference type="InterPro" id="IPR003661">
    <property type="entry name" value="HisK_dim/P_dom"/>
</dbReference>
<feature type="region of interest" description="Disordered" evidence="6">
    <location>
        <begin position="834"/>
        <end position="863"/>
    </location>
</feature>
<dbReference type="AlphaFoldDB" id="A0A1W2BSJ9"/>
<dbReference type="SMART" id="SM00387">
    <property type="entry name" value="HATPase_c"/>
    <property type="match status" value="1"/>
</dbReference>
<organism evidence="9 10">
    <name type="scientific">Fulvimarina manganoxydans</name>
    <dbReference type="NCBI Taxonomy" id="937218"/>
    <lineage>
        <taxon>Bacteria</taxon>
        <taxon>Pseudomonadati</taxon>
        <taxon>Pseudomonadota</taxon>
        <taxon>Alphaproteobacteria</taxon>
        <taxon>Hyphomicrobiales</taxon>
        <taxon>Aurantimonadaceae</taxon>
        <taxon>Fulvimarina</taxon>
    </lineage>
</organism>
<dbReference type="InterPro" id="IPR005467">
    <property type="entry name" value="His_kinase_dom"/>
</dbReference>
<keyword evidence="7" id="KW-0472">Membrane</keyword>
<evidence type="ECO:0000256" key="3">
    <source>
        <dbReference type="ARBA" id="ARBA00022553"/>
    </source>
</evidence>
<dbReference type="SUPFAM" id="SSF55785">
    <property type="entry name" value="PYP-like sensor domain (PAS domain)"/>
    <property type="match status" value="3"/>
</dbReference>
<protein>
    <recommendedName>
        <fullName evidence="2">histidine kinase</fullName>
        <ecNumber evidence="2">2.7.13.3</ecNumber>
    </recommendedName>
</protein>
<keyword evidence="10" id="KW-1185">Reference proteome</keyword>
<evidence type="ECO:0000256" key="1">
    <source>
        <dbReference type="ARBA" id="ARBA00000085"/>
    </source>
</evidence>
<dbReference type="Proteomes" id="UP000192656">
    <property type="component" value="Unassembled WGS sequence"/>
</dbReference>
<dbReference type="InterPro" id="IPR000014">
    <property type="entry name" value="PAS"/>
</dbReference>
<dbReference type="InterPro" id="IPR003594">
    <property type="entry name" value="HATPase_dom"/>
</dbReference>
<name>A0A1W2BSJ9_9HYPH</name>
<dbReference type="SUPFAM" id="SSF55874">
    <property type="entry name" value="ATPase domain of HSP90 chaperone/DNA topoisomerase II/histidine kinase"/>
    <property type="match status" value="1"/>
</dbReference>
<dbReference type="CDD" id="cd00075">
    <property type="entry name" value="HATPase"/>
    <property type="match status" value="1"/>
</dbReference>
<evidence type="ECO:0000313" key="9">
    <source>
        <dbReference type="EMBL" id="SMC75716.1"/>
    </source>
</evidence>
<accession>A0A1W2BSJ9</accession>
<dbReference type="Pfam" id="PF00512">
    <property type="entry name" value="HisKA"/>
    <property type="match status" value="1"/>
</dbReference>
<keyword evidence="7" id="KW-1133">Transmembrane helix</keyword>
<dbReference type="GO" id="GO:0005886">
    <property type="term" value="C:plasma membrane"/>
    <property type="evidence" value="ECO:0007669"/>
    <property type="project" value="TreeGrafter"/>
</dbReference>
<keyword evidence="3" id="KW-0597">Phosphoprotein</keyword>
<dbReference type="PANTHER" id="PTHR43047:SF72">
    <property type="entry name" value="OSMOSENSING HISTIDINE PROTEIN KINASE SLN1"/>
    <property type="match status" value="1"/>
</dbReference>
<dbReference type="PRINTS" id="PR00344">
    <property type="entry name" value="BCTRLSENSOR"/>
</dbReference>
<feature type="transmembrane region" description="Helical" evidence="7">
    <location>
        <begin position="58"/>
        <end position="79"/>
    </location>
</feature>
<dbReference type="SMART" id="SM00091">
    <property type="entry name" value="PAS"/>
    <property type="match status" value="3"/>
</dbReference>
<dbReference type="EC" id="2.7.13.3" evidence="2"/>
<dbReference type="STRING" id="937218.SAMN06297251_10799"/>
<dbReference type="PANTHER" id="PTHR43047">
    <property type="entry name" value="TWO-COMPONENT HISTIDINE PROTEIN KINASE"/>
    <property type="match status" value="1"/>
</dbReference>
<keyword evidence="5" id="KW-0418">Kinase</keyword>
<dbReference type="GO" id="GO:0000155">
    <property type="term" value="F:phosphorelay sensor kinase activity"/>
    <property type="evidence" value="ECO:0007669"/>
    <property type="project" value="InterPro"/>
</dbReference>
<evidence type="ECO:0000313" key="10">
    <source>
        <dbReference type="Proteomes" id="UP000192656"/>
    </source>
</evidence>
<feature type="domain" description="Histidine kinase" evidence="8">
    <location>
        <begin position="615"/>
        <end position="832"/>
    </location>
</feature>
<keyword evidence="7" id="KW-0812">Transmembrane</keyword>
<dbReference type="Gene3D" id="3.30.565.10">
    <property type="entry name" value="Histidine kinase-like ATPase, C-terminal domain"/>
    <property type="match status" value="1"/>
</dbReference>
<gene>
    <name evidence="9" type="ORF">SAMN06297251_10799</name>
</gene>
<dbReference type="Gene3D" id="3.30.450.20">
    <property type="entry name" value="PAS domain"/>
    <property type="match status" value="3"/>
</dbReference>
<dbReference type="EMBL" id="FWXR01000007">
    <property type="protein sequence ID" value="SMC75716.1"/>
    <property type="molecule type" value="Genomic_DNA"/>
</dbReference>
<evidence type="ECO:0000256" key="4">
    <source>
        <dbReference type="ARBA" id="ARBA00022679"/>
    </source>
</evidence>
<dbReference type="Gene3D" id="1.10.287.130">
    <property type="match status" value="1"/>
</dbReference>
<evidence type="ECO:0000256" key="7">
    <source>
        <dbReference type="SAM" id="Phobius"/>
    </source>
</evidence>
<dbReference type="InterPro" id="IPR036890">
    <property type="entry name" value="HATPase_C_sf"/>
</dbReference>
<dbReference type="GO" id="GO:0009927">
    <property type="term" value="F:histidine phosphotransfer kinase activity"/>
    <property type="evidence" value="ECO:0007669"/>
    <property type="project" value="TreeGrafter"/>
</dbReference>
<dbReference type="CDD" id="cd00082">
    <property type="entry name" value="HisKA"/>
    <property type="match status" value="1"/>
</dbReference>
<dbReference type="Pfam" id="PF12860">
    <property type="entry name" value="PAS_7"/>
    <property type="match status" value="2"/>
</dbReference>
<evidence type="ECO:0000256" key="2">
    <source>
        <dbReference type="ARBA" id="ARBA00012438"/>
    </source>
</evidence>
<dbReference type="RefSeq" id="WP_244556885.1">
    <property type="nucleotide sequence ID" value="NZ_FWXR01000007.1"/>
</dbReference>
<dbReference type="SUPFAM" id="SSF47384">
    <property type="entry name" value="Homodimeric domain of signal transducing histidine kinase"/>
    <property type="match status" value="1"/>
</dbReference>
<sequence length="863" mass="94296">MDSARTIFQVIALPSLTIVNTRRPGAFSLALTLTLMPCGALAQGFQRPTGIVEDPVALTLMSLVAILIGTAMICAVYLMRYRARLVDENEALRSEIAKLSNDAGERLALLAADDQRLLVYRGPGQPHVYGQLPAKAGTPQTHSNFLDFAEWLPVEVAGELAALIEQLRTTGRPFSESFDTMKGELVEVAGRTHGGLALVRFSHLGGLRVTLKTIEAEHAEAIATVETMQTLFDTAPVPTWLRGEDGRLVWVNRAYAEAVDIKDPAEAIEKQVEFLGETDRRRIAETVVTGETFADKLSTVVAADRHIFDVTETAGPLGTAGLAIDISETESVRRELRQTIDSQSETLDQLGTAVARFDAETRLSYHNAAFKDLFELTEPFLQGDPDHVALLDHLRSRGVLPTETAFPSQKRQEVLAAYKATEPTEDMWHLSDGRTLRVVATPHPQGGATFVFEDITEKLKLEMQIKTVIRLQRETIDYLSEGVAVFGSDGRLRLSNPVFAEMFGLEEAYLSTNPRIQTFRDLTAIKAEAADRADIWAEFAIVVTSFDEMERASEAGEMELSSGRTVAYRAVPLPNAQTMLTFSDVSDARAAERMLRERNEALEQANRIKNDFVKHVNYELRSPLTSIIGFSALLRAPETGPLNPKQSEYLDYIGSSTSSLLTIVNDILDLATIDAGIMELEVSDVDIAATVDHAVDGVRDRLLEHQIALDIDIAEAGTAFRADGPRLTQILFNLLSNAANFAPHGSTVGLRAWREADAVAFSVTDNGPGILPEQIETIFERFESNPDGGRSSGAGLGLSIVKSFVELHHGTITVECPQNGGTCITCVFPFSPDDPNGAGDDDPLRTETTEAATRSQDFRDAAE</sequence>
<dbReference type="Pfam" id="PF02518">
    <property type="entry name" value="HATPase_c"/>
    <property type="match status" value="1"/>
</dbReference>
<dbReference type="InterPro" id="IPR035965">
    <property type="entry name" value="PAS-like_dom_sf"/>
</dbReference>
<comment type="catalytic activity">
    <reaction evidence="1">
        <text>ATP + protein L-histidine = ADP + protein N-phospho-L-histidine.</text>
        <dbReference type="EC" id="2.7.13.3"/>
    </reaction>
</comment>
<evidence type="ECO:0000256" key="5">
    <source>
        <dbReference type="ARBA" id="ARBA00022777"/>
    </source>
</evidence>
<proteinExistence type="predicted"/>
<dbReference type="SMART" id="SM00388">
    <property type="entry name" value="HisKA"/>
    <property type="match status" value="1"/>
</dbReference>
<dbReference type="InterPro" id="IPR004358">
    <property type="entry name" value="Sig_transdc_His_kin-like_C"/>
</dbReference>
<reference evidence="9 10" key="1">
    <citation type="submission" date="2017-04" db="EMBL/GenBank/DDBJ databases">
        <authorList>
            <person name="Afonso C.L."/>
            <person name="Miller P.J."/>
            <person name="Scott M.A."/>
            <person name="Spackman E."/>
            <person name="Goraichik I."/>
            <person name="Dimitrov K.M."/>
            <person name="Suarez D.L."/>
            <person name="Swayne D.E."/>
        </authorList>
    </citation>
    <scope>NUCLEOTIDE SEQUENCE [LARGE SCALE GENOMIC DNA]</scope>
    <source>
        <strain evidence="9 10">CGMCC 1.10972</strain>
    </source>
</reference>
<keyword evidence="4" id="KW-0808">Transferase</keyword>
<dbReference type="PROSITE" id="PS50109">
    <property type="entry name" value="HIS_KIN"/>
    <property type="match status" value="1"/>
</dbReference>